<name>A0A0F5QHI7_9HYPH</name>
<proteinExistence type="predicted"/>
<dbReference type="Gene3D" id="6.10.250.730">
    <property type="match status" value="1"/>
</dbReference>
<gene>
    <name evidence="1" type="ORF">WH87_04630</name>
</gene>
<dbReference type="InterPro" id="IPR010385">
    <property type="entry name" value="DUF982"/>
</dbReference>
<dbReference type="OrthoDB" id="8084083at2"/>
<evidence type="ECO:0008006" key="3">
    <source>
        <dbReference type="Google" id="ProtNLM"/>
    </source>
</evidence>
<accession>A0A0F5QHI7</accession>
<dbReference type="EMBL" id="LANJ01000011">
    <property type="protein sequence ID" value="KKC39489.1"/>
    <property type="molecule type" value="Genomic_DNA"/>
</dbReference>
<dbReference type="AlphaFoldDB" id="A0A0F5QHI7"/>
<protein>
    <recommendedName>
        <fullName evidence="3">DUF982 domain-containing protein</fullName>
    </recommendedName>
</protein>
<dbReference type="RefSeq" id="WP_046138285.1">
    <property type="nucleotide sequence ID" value="NZ_LANJ01000011.1"/>
</dbReference>
<sequence>MGHRPFKNPFFLTLNATGNFQARSAWEALEYLDVHWPAERTAHYRRARFLCQEAIDGGIGAEIARGAVEDAARRANILEQGWRPNSDGSRSVFRTIRQDQPQYAL</sequence>
<dbReference type="PATRIC" id="fig|1293439.3.peg.488"/>
<keyword evidence="2" id="KW-1185">Reference proteome</keyword>
<dbReference type="Proteomes" id="UP000033411">
    <property type="component" value="Unassembled WGS sequence"/>
</dbReference>
<evidence type="ECO:0000313" key="2">
    <source>
        <dbReference type="Proteomes" id="UP000033411"/>
    </source>
</evidence>
<reference evidence="1 2" key="1">
    <citation type="submission" date="2015-03" db="EMBL/GenBank/DDBJ databases">
        <authorList>
            <person name="Lepp D."/>
            <person name="Hassan Y.I."/>
            <person name="Li X.-Z."/>
            <person name="Zhou T."/>
        </authorList>
    </citation>
    <scope>NUCLEOTIDE SEQUENCE [LARGE SCALE GENOMIC DNA]</scope>
    <source>
        <strain evidence="1 2">E84</strain>
    </source>
</reference>
<evidence type="ECO:0000313" key="1">
    <source>
        <dbReference type="EMBL" id="KKC39489.1"/>
    </source>
</evidence>
<organism evidence="1 2">
    <name type="scientific">Devosia epidermidihirudinis</name>
    <dbReference type="NCBI Taxonomy" id="1293439"/>
    <lineage>
        <taxon>Bacteria</taxon>
        <taxon>Pseudomonadati</taxon>
        <taxon>Pseudomonadota</taxon>
        <taxon>Alphaproteobacteria</taxon>
        <taxon>Hyphomicrobiales</taxon>
        <taxon>Devosiaceae</taxon>
        <taxon>Devosia</taxon>
    </lineage>
</organism>
<dbReference type="Pfam" id="PF06169">
    <property type="entry name" value="DUF982"/>
    <property type="match status" value="1"/>
</dbReference>
<comment type="caution">
    <text evidence="1">The sequence shown here is derived from an EMBL/GenBank/DDBJ whole genome shotgun (WGS) entry which is preliminary data.</text>
</comment>